<feature type="transmembrane region" description="Helical" evidence="14">
    <location>
        <begin position="209"/>
        <end position="228"/>
    </location>
</feature>
<keyword evidence="4 14" id="KW-0812">Transmembrane</keyword>
<keyword evidence="5" id="KW-0479">Metal-binding</keyword>
<dbReference type="EC" id="4.6.1.1" evidence="3"/>
<proteinExistence type="predicted"/>
<evidence type="ECO:0000256" key="9">
    <source>
        <dbReference type="ARBA" id="ARBA00022989"/>
    </source>
</evidence>
<keyword evidence="10 14" id="KW-0472">Membrane</keyword>
<keyword evidence="7" id="KW-0067">ATP-binding</keyword>
<keyword evidence="16" id="KW-1185">Reference proteome</keyword>
<organism evidence="16 17">
    <name type="scientific">Limulus polyphemus</name>
    <name type="common">Atlantic horseshoe crab</name>
    <dbReference type="NCBI Taxonomy" id="6850"/>
    <lineage>
        <taxon>Eukaryota</taxon>
        <taxon>Metazoa</taxon>
        <taxon>Ecdysozoa</taxon>
        <taxon>Arthropoda</taxon>
        <taxon>Chelicerata</taxon>
        <taxon>Merostomata</taxon>
        <taxon>Xiphosura</taxon>
        <taxon>Limulidae</taxon>
        <taxon>Limulus</taxon>
    </lineage>
</organism>
<feature type="transmembrane region" description="Helical" evidence="14">
    <location>
        <begin position="234"/>
        <end position="255"/>
    </location>
</feature>
<keyword evidence="8" id="KW-0460">Magnesium</keyword>
<evidence type="ECO:0000256" key="1">
    <source>
        <dbReference type="ARBA" id="ARBA00001593"/>
    </source>
</evidence>
<dbReference type="SMART" id="SM00044">
    <property type="entry name" value="CYCc"/>
    <property type="match status" value="1"/>
</dbReference>
<feature type="compositionally biased region" description="Polar residues" evidence="13">
    <location>
        <begin position="80"/>
        <end position="91"/>
    </location>
</feature>
<keyword evidence="6" id="KW-0547">Nucleotide-binding</keyword>
<name>A0ABM1RVH5_LIMPO</name>
<dbReference type="GeneID" id="111083279"/>
<keyword evidence="12" id="KW-0175">Coiled coil</keyword>
<evidence type="ECO:0000256" key="14">
    <source>
        <dbReference type="SAM" id="Phobius"/>
    </source>
</evidence>
<feature type="transmembrane region" description="Helical" evidence="14">
    <location>
        <begin position="262"/>
        <end position="286"/>
    </location>
</feature>
<keyword evidence="9 14" id="KW-1133">Transmembrane helix</keyword>
<feature type="transmembrane region" description="Helical" evidence="14">
    <location>
        <begin position="346"/>
        <end position="367"/>
    </location>
</feature>
<dbReference type="Pfam" id="PF16214">
    <property type="entry name" value="AC_N"/>
    <property type="match status" value="1"/>
</dbReference>
<protein>
    <recommendedName>
        <fullName evidence="3">adenylate cyclase</fullName>
        <ecNumber evidence="3">4.6.1.1</ecNumber>
    </recommendedName>
</protein>
<dbReference type="InterPro" id="IPR032628">
    <property type="entry name" value="AC_N"/>
</dbReference>
<evidence type="ECO:0000256" key="4">
    <source>
        <dbReference type="ARBA" id="ARBA00022692"/>
    </source>
</evidence>
<feature type="domain" description="Guanylate cyclase" evidence="15">
    <location>
        <begin position="435"/>
        <end position="514"/>
    </location>
</feature>
<dbReference type="InterPro" id="IPR029787">
    <property type="entry name" value="Nucleotide_cyclase"/>
</dbReference>
<reference evidence="17" key="1">
    <citation type="submission" date="2025-08" db="UniProtKB">
        <authorList>
            <consortium name="RefSeq"/>
        </authorList>
    </citation>
    <scope>IDENTIFICATION</scope>
    <source>
        <tissue evidence="17">Muscle</tissue>
    </source>
</reference>
<evidence type="ECO:0000313" key="17">
    <source>
        <dbReference type="RefSeq" id="XP_022235380.1"/>
    </source>
</evidence>
<evidence type="ECO:0000313" key="16">
    <source>
        <dbReference type="Proteomes" id="UP000694941"/>
    </source>
</evidence>
<dbReference type="CDD" id="cd07302">
    <property type="entry name" value="CHD"/>
    <property type="match status" value="1"/>
</dbReference>
<evidence type="ECO:0000256" key="8">
    <source>
        <dbReference type="ARBA" id="ARBA00022842"/>
    </source>
</evidence>
<dbReference type="PANTHER" id="PTHR45627:SF30">
    <property type="entry name" value="ADENYLATE CYCLASE TYPE 3"/>
    <property type="match status" value="1"/>
</dbReference>
<dbReference type="RefSeq" id="XP_022235380.1">
    <property type="nucleotide sequence ID" value="XM_022379672.1"/>
</dbReference>
<comment type="catalytic activity">
    <reaction evidence="1">
        <text>ATP = 3',5'-cyclic AMP + diphosphate</text>
        <dbReference type="Rhea" id="RHEA:15389"/>
        <dbReference type="ChEBI" id="CHEBI:30616"/>
        <dbReference type="ChEBI" id="CHEBI:33019"/>
        <dbReference type="ChEBI" id="CHEBI:58165"/>
        <dbReference type="EC" id="4.6.1.1"/>
    </reaction>
</comment>
<evidence type="ECO:0000259" key="15">
    <source>
        <dbReference type="PROSITE" id="PS50125"/>
    </source>
</evidence>
<evidence type="ECO:0000256" key="2">
    <source>
        <dbReference type="ARBA" id="ARBA00004141"/>
    </source>
</evidence>
<evidence type="ECO:0000256" key="3">
    <source>
        <dbReference type="ARBA" id="ARBA00012201"/>
    </source>
</evidence>
<evidence type="ECO:0000256" key="12">
    <source>
        <dbReference type="SAM" id="Coils"/>
    </source>
</evidence>
<accession>A0ABM1RVH5</accession>
<feature type="coiled-coil region" evidence="12">
    <location>
        <begin position="453"/>
        <end position="480"/>
    </location>
</feature>
<gene>
    <name evidence="17" type="primary">LOC111083279</name>
</gene>
<feature type="transmembrane region" description="Helical" evidence="14">
    <location>
        <begin position="306"/>
        <end position="334"/>
    </location>
</feature>
<dbReference type="PANTHER" id="PTHR45627">
    <property type="entry name" value="ADENYLATE CYCLASE TYPE 1"/>
    <property type="match status" value="1"/>
</dbReference>
<dbReference type="Gene3D" id="3.30.70.1230">
    <property type="entry name" value="Nucleotide cyclase"/>
    <property type="match status" value="1"/>
</dbReference>
<feature type="non-terminal residue" evidence="17">
    <location>
        <position position="514"/>
    </location>
</feature>
<evidence type="ECO:0000256" key="11">
    <source>
        <dbReference type="ARBA" id="ARBA00023239"/>
    </source>
</evidence>
<dbReference type="SUPFAM" id="SSF55073">
    <property type="entry name" value="Nucleotide cyclase"/>
    <property type="match status" value="1"/>
</dbReference>
<comment type="subcellular location">
    <subcellularLocation>
        <location evidence="2">Membrane</location>
        <topology evidence="2">Multi-pass membrane protein</topology>
    </subcellularLocation>
</comment>
<evidence type="ECO:0000256" key="10">
    <source>
        <dbReference type="ARBA" id="ARBA00023136"/>
    </source>
</evidence>
<keyword evidence="11" id="KW-0456">Lyase</keyword>
<dbReference type="Pfam" id="PF00211">
    <property type="entry name" value="Guanylate_cyc"/>
    <property type="match status" value="1"/>
</dbReference>
<evidence type="ECO:0000256" key="7">
    <source>
        <dbReference type="ARBA" id="ARBA00022840"/>
    </source>
</evidence>
<dbReference type="PROSITE" id="PS50125">
    <property type="entry name" value="GUANYLATE_CYCLASE_2"/>
    <property type="match status" value="1"/>
</dbReference>
<feature type="region of interest" description="Disordered" evidence="13">
    <location>
        <begin position="57"/>
        <end position="92"/>
    </location>
</feature>
<dbReference type="Proteomes" id="UP000694941">
    <property type="component" value="Unplaced"/>
</dbReference>
<dbReference type="InterPro" id="IPR001054">
    <property type="entry name" value="A/G_cyclase"/>
</dbReference>
<evidence type="ECO:0000256" key="13">
    <source>
        <dbReference type="SAM" id="MobiDB-lite"/>
    </source>
</evidence>
<evidence type="ECO:0000256" key="6">
    <source>
        <dbReference type="ARBA" id="ARBA00022741"/>
    </source>
</evidence>
<sequence length="514" mass="58560">MSIKENKDLTSSSELHCELISTENQGCDHSKPFLLIKGYEQDVKGSLNKSLKNIPIMRESNSSRDEKYPITDSPPEEQTDLSSKPSNSNLPRQGKFISCEILPSTQELSGQKEEVKELVTFRRYSAPPNGIKHVSLEKAVDYENHSASSRSPATKRHSLLHRGDTSLSLDNSGFQRCLPQCMRFVFADHGAERLYKEYYQNEKRNDFKLCLAIIFLVNLVLLCFHSYSFRLSRIYHLIVLILVGLVDVGSFLMCTFKDLPSWTWIVIPFIAWFLQVVQVLCDMWIYQVPIMPSDSVPWVLLYSYLIYVLFPVRLRVCIILGVVMTAFHLLLVVSSPGKTEYIGNQVGANLFLFFCVNVLGVVSFFFAERQQRQAFLETRQSLEAKLILEEESQEQERLLLSVLPQHLAAEIRQDLGAVVTGQFKKIYMSRHENVSILFADIVGFTAISSTCPAAELVRTLNELFARFDKLAEKYHQLRIKILGDCYYCISGAPEERPDHAVLCVHMGLSMVDAI</sequence>
<evidence type="ECO:0000256" key="5">
    <source>
        <dbReference type="ARBA" id="ARBA00022723"/>
    </source>
</evidence>